<dbReference type="EMBL" id="BARS01004853">
    <property type="protein sequence ID" value="GAF84142.1"/>
    <property type="molecule type" value="Genomic_DNA"/>
</dbReference>
<dbReference type="NCBIfam" id="TIGR01558">
    <property type="entry name" value="sm_term_P27"/>
    <property type="match status" value="1"/>
</dbReference>
<accession>X0T7I0</accession>
<organism evidence="2">
    <name type="scientific">marine sediment metagenome</name>
    <dbReference type="NCBI Taxonomy" id="412755"/>
    <lineage>
        <taxon>unclassified sequences</taxon>
        <taxon>metagenomes</taxon>
        <taxon>ecological metagenomes</taxon>
    </lineage>
</organism>
<sequence length="149" mass="16557">MGAPGRKPKPTALRLLEGNREHRPIPENEPKPQSVKPKKPAWLDKIARREWNRMCKLLAPLGLLSVIDGAALGIYCQAFSKLVQTEKVIAEHGMVYVDGLTLKTRPEVLIAEKAMKTLRATAAEFGMTPSSRSRIQVMLDDEDDDGDLI</sequence>
<dbReference type="AlphaFoldDB" id="X0T7I0"/>
<gene>
    <name evidence="2" type="ORF">S01H1_09498</name>
</gene>
<comment type="caution">
    <text evidence="2">The sequence shown here is derived from an EMBL/GenBank/DDBJ whole genome shotgun (WGS) entry which is preliminary data.</text>
</comment>
<feature type="region of interest" description="Disordered" evidence="1">
    <location>
        <begin position="1"/>
        <end position="39"/>
    </location>
</feature>
<dbReference type="Pfam" id="PF05119">
    <property type="entry name" value="Terminase_4"/>
    <property type="match status" value="1"/>
</dbReference>
<evidence type="ECO:0000256" key="1">
    <source>
        <dbReference type="SAM" id="MobiDB-lite"/>
    </source>
</evidence>
<dbReference type="InterPro" id="IPR006448">
    <property type="entry name" value="Phage_term_ssu_P27"/>
</dbReference>
<protein>
    <recommendedName>
        <fullName evidence="3">Phage terminase small subunit P27 family</fullName>
    </recommendedName>
</protein>
<evidence type="ECO:0008006" key="3">
    <source>
        <dbReference type="Google" id="ProtNLM"/>
    </source>
</evidence>
<proteinExistence type="predicted"/>
<evidence type="ECO:0000313" key="2">
    <source>
        <dbReference type="EMBL" id="GAF84142.1"/>
    </source>
</evidence>
<reference evidence="2" key="1">
    <citation type="journal article" date="2014" name="Front. Microbiol.">
        <title>High frequency of phylogenetically diverse reductive dehalogenase-homologous genes in deep subseafloor sedimentary metagenomes.</title>
        <authorList>
            <person name="Kawai M."/>
            <person name="Futagami T."/>
            <person name="Toyoda A."/>
            <person name="Takaki Y."/>
            <person name="Nishi S."/>
            <person name="Hori S."/>
            <person name="Arai W."/>
            <person name="Tsubouchi T."/>
            <person name="Morono Y."/>
            <person name="Uchiyama I."/>
            <person name="Ito T."/>
            <person name="Fujiyama A."/>
            <person name="Inagaki F."/>
            <person name="Takami H."/>
        </authorList>
    </citation>
    <scope>NUCLEOTIDE SEQUENCE</scope>
    <source>
        <strain evidence="2">Expedition CK06-06</strain>
    </source>
</reference>
<feature type="compositionally biased region" description="Basic and acidic residues" evidence="1">
    <location>
        <begin position="17"/>
        <end position="30"/>
    </location>
</feature>
<name>X0T7I0_9ZZZZ</name>